<gene>
    <name evidence="7" type="ORF">MERGE_000538</name>
</gene>
<dbReference type="InterPro" id="IPR036322">
    <property type="entry name" value="WD40_repeat_dom_sf"/>
</dbReference>
<name>A0A899G021_9ASCO</name>
<evidence type="ECO:0000256" key="5">
    <source>
        <dbReference type="ARBA" id="ARBA00023163"/>
    </source>
</evidence>
<keyword evidence="3" id="KW-0677">Repeat</keyword>
<dbReference type="Pfam" id="PF00400">
    <property type="entry name" value="WD40"/>
    <property type="match status" value="2"/>
</dbReference>
<dbReference type="PROSITE" id="PS50294">
    <property type="entry name" value="WD_REPEATS_REGION"/>
    <property type="match status" value="2"/>
</dbReference>
<dbReference type="InterPro" id="IPR015943">
    <property type="entry name" value="WD40/YVTN_repeat-like_dom_sf"/>
</dbReference>
<keyword evidence="8" id="KW-1185">Reference proteome</keyword>
<evidence type="ECO:0000313" key="7">
    <source>
        <dbReference type="EMBL" id="QSL66163.1"/>
    </source>
</evidence>
<evidence type="ECO:0000256" key="2">
    <source>
        <dbReference type="ARBA" id="ARBA00022574"/>
    </source>
</evidence>
<keyword evidence="4" id="KW-0805">Transcription regulation</keyword>
<dbReference type="SUPFAM" id="SSF50978">
    <property type="entry name" value="WD40 repeat-like"/>
    <property type="match status" value="1"/>
</dbReference>
<dbReference type="AlphaFoldDB" id="A0A899G021"/>
<keyword evidence="5" id="KW-0804">Transcription</keyword>
<proteinExistence type="inferred from homology"/>
<sequence>MKKFKIETCISTKNNISFFDIKFYPQKTEKNEDIFAIVGNKTIIIAKTNGSRISVLSTYDDLNDQENLCCCAWTIENNTQKPLLCVAGASGVIKIIDIYSGKLSKVLKGHGDEILDIKVSPVNSSIIATASFDHTIRIWSLMEENTWQPTLVSCGGEGGHEDRVLTIAFHSSAQYILSGGMDHSIKIWTVPTFLKTNKAEEYYKIRDNMILLPYPHFSTTAIHTNYVDCVEFYGDLVFSKSAEEGKIILWKILGFDSKADPPRPECAPTTYEWSETRSFFGDGLQKLLQFMVLDCNPWFMRFTVWNSLDTQKKFQSLLTIGNFKAKIFIWEISQNIDYKDPYTLIKPQIVLTIPKTSTPIRKLSINNDGSYLIAVGDMGLIALFKAQI</sequence>
<protein>
    <recommendedName>
        <fullName evidence="9">Anaphase-promoting complex subunit 4 WD40 domain-containing protein</fullName>
    </recommendedName>
</protein>
<feature type="repeat" description="WD" evidence="6">
    <location>
        <begin position="107"/>
        <end position="141"/>
    </location>
</feature>
<evidence type="ECO:0000256" key="6">
    <source>
        <dbReference type="PROSITE-ProRule" id="PRU00221"/>
    </source>
</evidence>
<dbReference type="InterPro" id="IPR001680">
    <property type="entry name" value="WD40_rpt"/>
</dbReference>
<dbReference type="Gene3D" id="2.130.10.10">
    <property type="entry name" value="YVTN repeat-like/Quinoprotein amine dehydrogenase"/>
    <property type="match status" value="1"/>
</dbReference>
<dbReference type="PROSITE" id="PS50082">
    <property type="entry name" value="WD_REPEATS_2"/>
    <property type="match status" value="2"/>
</dbReference>
<evidence type="ECO:0000313" key="8">
    <source>
        <dbReference type="Proteomes" id="UP000663699"/>
    </source>
</evidence>
<dbReference type="OrthoDB" id="7318948at2759"/>
<dbReference type="SMART" id="SM00320">
    <property type="entry name" value="WD40"/>
    <property type="match status" value="5"/>
</dbReference>
<dbReference type="PANTHER" id="PTHR10253">
    <property type="entry name" value="POLYCOMB PROTEIN"/>
    <property type="match status" value="1"/>
</dbReference>
<feature type="repeat" description="WD" evidence="6">
    <location>
        <begin position="157"/>
        <end position="190"/>
    </location>
</feature>
<reference evidence="7" key="1">
    <citation type="submission" date="2020-06" db="EMBL/GenBank/DDBJ databases">
        <title>Genomes of multiple members of Pneumocystis genus reveal paths to human pathogen Pneumocystis jirovecii.</title>
        <authorList>
            <person name="Cisse O.H."/>
            <person name="Ma L."/>
            <person name="Dekker J."/>
            <person name="Khil P."/>
            <person name="Jo J."/>
            <person name="Brenchley J."/>
            <person name="Blair R."/>
            <person name="Pahar B."/>
            <person name="Chabe M."/>
            <person name="Van Rompay K.A."/>
            <person name="Keesler R."/>
            <person name="Sukura A."/>
            <person name="Hirsch V."/>
            <person name="Kutty G."/>
            <person name="Liu Y."/>
            <person name="Peng L."/>
            <person name="Chen J."/>
            <person name="Song J."/>
            <person name="Weissenbacher-Lang C."/>
            <person name="Xu J."/>
            <person name="Upham N.S."/>
            <person name="Stajich J.E."/>
            <person name="Cuomo C.A."/>
            <person name="Cushion M.T."/>
            <person name="Kovacs J.A."/>
        </authorList>
    </citation>
    <scope>NUCLEOTIDE SEQUENCE</scope>
    <source>
        <strain evidence="7">2A</strain>
    </source>
</reference>
<evidence type="ECO:0000256" key="1">
    <source>
        <dbReference type="ARBA" id="ARBA00008075"/>
    </source>
</evidence>
<evidence type="ECO:0000256" key="4">
    <source>
        <dbReference type="ARBA" id="ARBA00023015"/>
    </source>
</evidence>
<organism evidence="7 8">
    <name type="scientific">Pneumocystis wakefieldiae</name>
    <dbReference type="NCBI Taxonomy" id="38082"/>
    <lineage>
        <taxon>Eukaryota</taxon>
        <taxon>Fungi</taxon>
        <taxon>Dikarya</taxon>
        <taxon>Ascomycota</taxon>
        <taxon>Taphrinomycotina</taxon>
        <taxon>Pneumocystomycetes</taxon>
        <taxon>Pneumocystaceae</taxon>
        <taxon>Pneumocystis</taxon>
    </lineage>
</organism>
<evidence type="ECO:0000256" key="3">
    <source>
        <dbReference type="ARBA" id="ARBA00022737"/>
    </source>
</evidence>
<evidence type="ECO:0008006" key="9">
    <source>
        <dbReference type="Google" id="ProtNLM"/>
    </source>
</evidence>
<dbReference type="InterPro" id="IPR051243">
    <property type="entry name" value="PcG_WD-repeat"/>
</dbReference>
<keyword evidence="2 6" id="KW-0853">WD repeat</keyword>
<comment type="similarity">
    <text evidence="1">Belongs to the WD repeat ESC family.</text>
</comment>
<dbReference type="EMBL" id="CP054541">
    <property type="protein sequence ID" value="QSL66163.1"/>
    <property type="molecule type" value="Genomic_DNA"/>
</dbReference>
<accession>A0A899G021</accession>
<dbReference type="Proteomes" id="UP000663699">
    <property type="component" value="Chromosome 10"/>
</dbReference>